<accession>A0ABW7YXK3</accession>
<evidence type="ECO:0000313" key="2">
    <source>
        <dbReference type="Proteomes" id="UP001612741"/>
    </source>
</evidence>
<dbReference type="RefSeq" id="WP_397084114.1">
    <property type="nucleotide sequence ID" value="NZ_JBITGY010000006.1"/>
</dbReference>
<comment type="caution">
    <text evidence="1">The sequence shown here is derived from an EMBL/GenBank/DDBJ whole genome shotgun (WGS) entry which is preliminary data.</text>
</comment>
<sequence>MLDEIPVAAIDLSLMPETILRRLFDAFRLEIYYDKATKTATYKVAITRDALGAIRYAAGAALAVERNEEAPPVEMPCVVCPRRDAAQMGIEALISWLVRN</sequence>
<keyword evidence="2" id="KW-1185">Reference proteome</keyword>
<organism evidence="1 2">
    <name type="scientific">Nonomuraea typhae</name>
    <dbReference type="NCBI Taxonomy" id="2603600"/>
    <lineage>
        <taxon>Bacteria</taxon>
        <taxon>Bacillati</taxon>
        <taxon>Actinomycetota</taxon>
        <taxon>Actinomycetes</taxon>
        <taxon>Streptosporangiales</taxon>
        <taxon>Streptosporangiaceae</taxon>
        <taxon>Nonomuraea</taxon>
    </lineage>
</organism>
<gene>
    <name evidence="1" type="ORF">ACIBG2_23155</name>
</gene>
<name>A0ABW7YXK3_9ACTN</name>
<dbReference type="Proteomes" id="UP001612741">
    <property type="component" value="Unassembled WGS sequence"/>
</dbReference>
<evidence type="ECO:0000313" key="1">
    <source>
        <dbReference type="EMBL" id="MFI6500300.1"/>
    </source>
</evidence>
<reference evidence="1 2" key="1">
    <citation type="submission" date="2024-10" db="EMBL/GenBank/DDBJ databases">
        <title>The Natural Products Discovery Center: Release of the First 8490 Sequenced Strains for Exploring Actinobacteria Biosynthetic Diversity.</title>
        <authorList>
            <person name="Kalkreuter E."/>
            <person name="Kautsar S.A."/>
            <person name="Yang D."/>
            <person name="Bader C.D."/>
            <person name="Teijaro C.N."/>
            <person name="Fluegel L."/>
            <person name="Davis C.M."/>
            <person name="Simpson J.R."/>
            <person name="Lauterbach L."/>
            <person name="Steele A.D."/>
            <person name="Gui C."/>
            <person name="Meng S."/>
            <person name="Li G."/>
            <person name="Viehrig K."/>
            <person name="Ye F."/>
            <person name="Su P."/>
            <person name="Kiefer A.F."/>
            <person name="Nichols A."/>
            <person name="Cepeda A.J."/>
            <person name="Yan W."/>
            <person name="Fan B."/>
            <person name="Jiang Y."/>
            <person name="Adhikari A."/>
            <person name="Zheng C.-J."/>
            <person name="Schuster L."/>
            <person name="Cowan T.M."/>
            <person name="Smanski M.J."/>
            <person name="Chevrette M.G."/>
            <person name="De Carvalho L.P.S."/>
            <person name="Shen B."/>
        </authorList>
    </citation>
    <scope>NUCLEOTIDE SEQUENCE [LARGE SCALE GENOMIC DNA]</scope>
    <source>
        <strain evidence="1 2">NPDC050545</strain>
    </source>
</reference>
<proteinExistence type="predicted"/>
<protein>
    <submittedName>
        <fullName evidence="1">Uncharacterized protein</fullName>
    </submittedName>
</protein>
<dbReference type="EMBL" id="JBITGY010000006">
    <property type="protein sequence ID" value="MFI6500300.1"/>
    <property type="molecule type" value="Genomic_DNA"/>
</dbReference>